<protein>
    <submittedName>
        <fullName evidence="2">Uncharacterized protein</fullName>
    </submittedName>
</protein>
<feature type="transmembrane region" description="Helical" evidence="1">
    <location>
        <begin position="12"/>
        <end position="37"/>
    </location>
</feature>
<dbReference type="Proteomes" id="UP000037997">
    <property type="component" value="Unassembled WGS sequence"/>
</dbReference>
<evidence type="ECO:0000313" key="2">
    <source>
        <dbReference type="EMBL" id="KPH52255.1"/>
    </source>
</evidence>
<accession>A0A0N0LRL5</accession>
<keyword evidence="1" id="KW-1133">Transmembrane helix</keyword>
<dbReference type="RefSeq" id="WP_054198796.1">
    <property type="nucleotide sequence ID" value="NZ_JNOC01000152.1"/>
</dbReference>
<evidence type="ECO:0000256" key="1">
    <source>
        <dbReference type="SAM" id="Phobius"/>
    </source>
</evidence>
<gene>
    <name evidence="2" type="ORF">HPU229334_02110</name>
</gene>
<keyword evidence="1" id="KW-0472">Membrane</keyword>
<keyword evidence="1" id="KW-0812">Transmembrane</keyword>
<dbReference type="EMBL" id="JNOC01000152">
    <property type="protein sequence ID" value="KPH52255.1"/>
    <property type="molecule type" value="Genomic_DNA"/>
</dbReference>
<dbReference type="PATRIC" id="fig|35818.11.peg.416"/>
<name>A0A0N0LRL5_9HELI</name>
<feature type="transmembrane region" description="Helical" evidence="1">
    <location>
        <begin position="72"/>
        <end position="90"/>
    </location>
</feature>
<dbReference type="AlphaFoldDB" id="A0A0N0LRL5"/>
<feature type="transmembrane region" description="Helical" evidence="1">
    <location>
        <begin position="96"/>
        <end position="118"/>
    </location>
</feature>
<sequence>MNPSKTINHKRYVLGIIKILLAFFCLFVLIASIVYHWEFSPYILKPLGILLAISAIVSFFHHKKISKEITPYTTPLYACIIKIHLWHTLILLIGSLVVGLCFCMVDIVLGIGIILYLLEFCMQDLYHKAEVSSESLILYHYVYGRASYKWQEINITSSLDDIYSPMLYVNLSDTYYLHIWYNTKLTNISITKNTQTLKLYEYIKRYKNENNL</sequence>
<evidence type="ECO:0000313" key="3">
    <source>
        <dbReference type="Proteomes" id="UP000037997"/>
    </source>
</evidence>
<feature type="transmembrane region" description="Helical" evidence="1">
    <location>
        <begin position="43"/>
        <end position="60"/>
    </location>
</feature>
<comment type="caution">
    <text evidence="2">The sequence shown here is derived from an EMBL/GenBank/DDBJ whole genome shotgun (WGS) entry which is preliminary data.</text>
</comment>
<organism evidence="2 3">
    <name type="scientific">Helicobacter pullorum</name>
    <dbReference type="NCBI Taxonomy" id="35818"/>
    <lineage>
        <taxon>Bacteria</taxon>
        <taxon>Pseudomonadati</taxon>
        <taxon>Campylobacterota</taxon>
        <taxon>Epsilonproteobacteria</taxon>
        <taxon>Campylobacterales</taxon>
        <taxon>Helicobacteraceae</taxon>
        <taxon>Helicobacter</taxon>
    </lineage>
</organism>
<reference evidence="2 3" key="1">
    <citation type="submission" date="2014-06" db="EMBL/GenBank/DDBJ databases">
        <title>Helicobacter pullorum isolates in fresh chicken meat - phenotypic and genotypic features.</title>
        <authorList>
            <person name="Borges V."/>
            <person name="Santos A."/>
            <person name="Correia C.B."/>
            <person name="Saraiva M."/>
            <person name="Menard A."/>
            <person name="Vieira L."/>
            <person name="Sampaio D.A."/>
            <person name="Gomes J.P."/>
            <person name="Oleastro M."/>
        </authorList>
    </citation>
    <scope>NUCLEOTIDE SEQUENCE [LARGE SCALE GENOMIC DNA]</scope>
    <source>
        <strain evidence="2 3">229334/12</strain>
    </source>
</reference>
<proteinExistence type="predicted"/>